<gene>
    <name evidence="6" type="ORF">BTO13_00910</name>
</gene>
<dbReference type="InterPro" id="IPR019109">
    <property type="entry name" value="MamF_MmsF"/>
</dbReference>
<keyword evidence="2 5" id="KW-0812">Transmembrane</keyword>
<evidence type="ECO:0000256" key="2">
    <source>
        <dbReference type="ARBA" id="ARBA00022692"/>
    </source>
</evidence>
<comment type="caution">
    <text evidence="6">The sequence shown here is derived from an EMBL/GenBank/DDBJ whole genome shotgun (WGS) entry which is preliminary data.</text>
</comment>
<organism evidence="6 7">
    <name type="scientific">Polaribacter gangjinensis</name>
    <dbReference type="NCBI Taxonomy" id="574710"/>
    <lineage>
        <taxon>Bacteria</taxon>
        <taxon>Pseudomonadati</taxon>
        <taxon>Bacteroidota</taxon>
        <taxon>Flavobacteriia</taxon>
        <taxon>Flavobacteriales</taxon>
        <taxon>Flavobacteriaceae</taxon>
    </lineage>
</organism>
<evidence type="ECO:0000256" key="1">
    <source>
        <dbReference type="ARBA" id="ARBA00004141"/>
    </source>
</evidence>
<name>A0A2S7W8G4_9FLAO</name>
<proteinExistence type="predicted"/>
<evidence type="ECO:0000313" key="6">
    <source>
        <dbReference type="EMBL" id="PQJ73925.1"/>
    </source>
</evidence>
<comment type="subcellular location">
    <subcellularLocation>
        <location evidence="1">Membrane</location>
        <topology evidence="1">Multi-pass membrane protein</topology>
    </subcellularLocation>
</comment>
<feature type="transmembrane region" description="Helical" evidence="5">
    <location>
        <begin position="59"/>
        <end position="82"/>
    </location>
</feature>
<evidence type="ECO:0008006" key="8">
    <source>
        <dbReference type="Google" id="ProtNLM"/>
    </source>
</evidence>
<keyword evidence="4 5" id="KW-0472">Membrane</keyword>
<feature type="transmembrane region" description="Helical" evidence="5">
    <location>
        <begin position="12"/>
        <end position="38"/>
    </location>
</feature>
<evidence type="ECO:0000256" key="5">
    <source>
        <dbReference type="SAM" id="Phobius"/>
    </source>
</evidence>
<accession>A0A2S7W8G4</accession>
<keyword evidence="7" id="KW-1185">Reference proteome</keyword>
<evidence type="ECO:0000256" key="3">
    <source>
        <dbReference type="ARBA" id="ARBA00022989"/>
    </source>
</evidence>
<keyword evidence="3 5" id="KW-1133">Transmembrane helix</keyword>
<protein>
    <recommendedName>
        <fullName evidence="8">DUF4870 domain-containing protein</fullName>
    </recommendedName>
</protein>
<dbReference type="Proteomes" id="UP000237608">
    <property type="component" value="Unassembled WGS sequence"/>
</dbReference>
<dbReference type="RefSeq" id="WP_105045075.1">
    <property type="nucleotide sequence ID" value="NZ_CP150662.1"/>
</dbReference>
<dbReference type="Pfam" id="PF09685">
    <property type="entry name" value="MamF_MmsF"/>
    <property type="match status" value="1"/>
</dbReference>
<sequence length="146" mass="16748">MKTNTENTNAFLIHICGFGGFLYPFGSIITPLIAWQTLKNRSTFLDEQGKEAVNFNISFSLYKFLVGIIFVPFAIGSFFKNWDNFNHINWNFNDFDFYSSDFFGFLGFGSLIGILGIIRIILTINAAVKSKEGENYKYPFTIKFIK</sequence>
<dbReference type="EMBL" id="MSCL01000001">
    <property type="protein sequence ID" value="PQJ73925.1"/>
    <property type="molecule type" value="Genomic_DNA"/>
</dbReference>
<feature type="transmembrane region" description="Helical" evidence="5">
    <location>
        <begin position="102"/>
        <end position="122"/>
    </location>
</feature>
<reference evidence="6 7" key="1">
    <citation type="submission" date="2016-12" db="EMBL/GenBank/DDBJ databases">
        <title>Trade-off between light-utilization and light-protection in marine flavobacteria.</title>
        <authorList>
            <person name="Kumagai Y."/>
            <person name="Yoshizawa S."/>
            <person name="Kogure K."/>
            <person name="Iwasaki W."/>
        </authorList>
    </citation>
    <scope>NUCLEOTIDE SEQUENCE [LARGE SCALE GENOMIC DNA]</scope>
    <source>
        <strain evidence="6 7">KCTC 22729</strain>
    </source>
</reference>
<evidence type="ECO:0000313" key="7">
    <source>
        <dbReference type="Proteomes" id="UP000237608"/>
    </source>
</evidence>
<dbReference type="OrthoDB" id="9808930at2"/>
<evidence type="ECO:0000256" key="4">
    <source>
        <dbReference type="ARBA" id="ARBA00023136"/>
    </source>
</evidence>
<dbReference type="AlphaFoldDB" id="A0A2S7W8G4"/>